<dbReference type="KEGG" id="ccoc:CCON33237_0916"/>
<proteinExistence type="inferred from homology"/>
<dbReference type="InterPro" id="IPR039430">
    <property type="entry name" value="Thymidylate_kin-like_dom"/>
</dbReference>
<dbReference type="PANTHER" id="PTHR10344">
    <property type="entry name" value="THYMIDYLATE KINASE"/>
    <property type="match status" value="1"/>
</dbReference>
<evidence type="ECO:0000256" key="7">
    <source>
        <dbReference type="ARBA" id="ARBA00048743"/>
    </source>
</evidence>
<evidence type="ECO:0000256" key="3">
    <source>
        <dbReference type="ARBA" id="ARBA00022727"/>
    </source>
</evidence>
<dbReference type="GO" id="GO:0005524">
    <property type="term" value="F:ATP binding"/>
    <property type="evidence" value="ECO:0007669"/>
    <property type="project" value="UniProtKB-UniRule"/>
</dbReference>
<sequence length="195" mass="21772">MYVLFEGIDGVGKSTQIEILASKFSDAIVTKEPGGTQLGENLREILLSSNIKIGKRAEILLFLADRAEHFEKLVAPNLGRLILSDRGFISGIAYALANDENLDENVLLELNKFALNDKFADKIVFFEASPELISSRLKSRGTSDKIEARGLEYLLKVQSLMKQILIKNGFETLFVDASKSIELISKEIENFINFK</sequence>
<dbReference type="GO" id="GO:0004798">
    <property type="term" value="F:dTMP kinase activity"/>
    <property type="evidence" value="ECO:0007669"/>
    <property type="project" value="UniProtKB-UniRule"/>
</dbReference>
<dbReference type="GeneID" id="28662592"/>
<evidence type="ECO:0000259" key="9">
    <source>
        <dbReference type="Pfam" id="PF02223"/>
    </source>
</evidence>
<evidence type="ECO:0000256" key="4">
    <source>
        <dbReference type="ARBA" id="ARBA00022741"/>
    </source>
</evidence>
<keyword evidence="6 8" id="KW-0067">ATP-binding</keyword>
<dbReference type="PATRIC" id="fig|199.248.peg.950"/>
<comment type="catalytic activity">
    <reaction evidence="7 8">
        <text>dTMP + ATP = dTDP + ADP</text>
        <dbReference type="Rhea" id="RHEA:13517"/>
        <dbReference type="ChEBI" id="CHEBI:30616"/>
        <dbReference type="ChEBI" id="CHEBI:58369"/>
        <dbReference type="ChEBI" id="CHEBI:63528"/>
        <dbReference type="ChEBI" id="CHEBI:456216"/>
        <dbReference type="EC" id="2.7.4.9"/>
    </reaction>
</comment>
<dbReference type="Gene3D" id="3.40.50.300">
    <property type="entry name" value="P-loop containing nucleotide triphosphate hydrolases"/>
    <property type="match status" value="1"/>
</dbReference>
<evidence type="ECO:0000256" key="8">
    <source>
        <dbReference type="HAMAP-Rule" id="MF_00165"/>
    </source>
</evidence>
<dbReference type="GO" id="GO:0006233">
    <property type="term" value="P:dTDP biosynthetic process"/>
    <property type="evidence" value="ECO:0007669"/>
    <property type="project" value="InterPro"/>
</dbReference>
<keyword evidence="2 8" id="KW-0808">Transferase</keyword>
<dbReference type="EMBL" id="CP012541">
    <property type="protein sequence ID" value="ALF47598.1"/>
    <property type="molecule type" value="Genomic_DNA"/>
</dbReference>
<keyword evidence="3 8" id="KW-0545">Nucleotide biosynthesis</keyword>
<feature type="binding site" evidence="8">
    <location>
        <begin position="7"/>
        <end position="14"/>
    </location>
    <ligand>
        <name>ATP</name>
        <dbReference type="ChEBI" id="CHEBI:30616"/>
    </ligand>
</feature>
<dbReference type="EC" id="2.7.4.9" evidence="8"/>
<dbReference type="GO" id="GO:0005829">
    <property type="term" value="C:cytosol"/>
    <property type="evidence" value="ECO:0007669"/>
    <property type="project" value="TreeGrafter"/>
</dbReference>
<organism evidence="10 11">
    <name type="scientific">Campylobacter concisus</name>
    <dbReference type="NCBI Taxonomy" id="199"/>
    <lineage>
        <taxon>Bacteria</taxon>
        <taxon>Pseudomonadati</taxon>
        <taxon>Campylobacterota</taxon>
        <taxon>Epsilonproteobacteria</taxon>
        <taxon>Campylobacterales</taxon>
        <taxon>Campylobacteraceae</taxon>
        <taxon>Campylobacter</taxon>
    </lineage>
</organism>
<dbReference type="GO" id="GO:0006235">
    <property type="term" value="P:dTTP biosynthetic process"/>
    <property type="evidence" value="ECO:0007669"/>
    <property type="project" value="UniProtKB-UniRule"/>
</dbReference>
<dbReference type="Proteomes" id="UP000066049">
    <property type="component" value="Chromosome"/>
</dbReference>
<comment type="similarity">
    <text evidence="1 8">Belongs to the thymidylate kinase family.</text>
</comment>
<evidence type="ECO:0000256" key="1">
    <source>
        <dbReference type="ARBA" id="ARBA00009776"/>
    </source>
</evidence>
<keyword evidence="4 8" id="KW-0547">Nucleotide-binding</keyword>
<reference evidence="11" key="1">
    <citation type="submission" date="2015-08" db="EMBL/GenBank/DDBJ databases">
        <title>Comparative genomics of the Campylobacter concisus group.</title>
        <authorList>
            <person name="Miller W.G."/>
            <person name="Yee E."/>
            <person name="Chapman M.H."/>
            <person name="Huynh S."/>
            <person name="Bono J.L."/>
            <person name="On S.L.W."/>
            <person name="St Leger J."/>
            <person name="Foster G."/>
            <person name="Parker C.T."/>
        </authorList>
    </citation>
    <scope>NUCLEOTIDE SEQUENCE [LARGE SCALE GENOMIC DNA]</scope>
    <source>
        <strain evidence="11">ATCC 33237</strain>
    </source>
</reference>
<dbReference type="InterPro" id="IPR027417">
    <property type="entry name" value="P-loop_NTPase"/>
</dbReference>
<dbReference type="PANTHER" id="PTHR10344:SF4">
    <property type="entry name" value="UMP-CMP KINASE 2, MITOCHONDRIAL"/>
    <property type="match status" value="1"/>
</dbReference>
<dbReference type="SUPFAM" id="SSF52540">
    <property type="entry name" value="P-loop containing nucleoside triphosphate hydrolases"/>
    <property type="match status" value="1"/>
</dbReference>
<evidence type="ECO:0000256" key="5">
    <source>
        <dbReference type="ARBA" id="ARBA00022777"/>
    </source>
</evidence>
<dbReference type="CDD" id="cd01672">
    <property type="entry name" value="TMPK"/>
    <property type="match status" value="1"/>
</dbReference>
<dbReference type="Pfam" id="PF02223">
    <property type="entry name" value="Thymidylate_kin"/>
    <property type="match status" value="1"/>
</dbReference>
<accession>A0A0M3V2A9</accession>
<evidence type="ECO:0000313" key="10">
    <source>
        <dbReference type="EMBL" id="ALF47598.1"/>
    </source>
</evidence>
<evidence type="ECO:0000256" key="2">
    <source>
        <dbReference type="ARBA" id="ARBA00022679"/>
    </source>
</evidence>
<name>A0A0M3V2A9_9BACT</name>
<dbReference type="InterPro" id="IPR018094">
    <property type="entry name" value="Thymidylate_kinase"/>
</dbReference>
<protein>
    <recommendedName>
        <fullName evidence="8">Thymidylate kinase</fullName>
        <ecNumber evidence="8">2.7.4.9</ecNumber>
    </recommendedName>
    <alternativeName>
        <fullName evidence="8">dTMP kinase</fullName>
    </alternativeName>
</protein>
<evidence type="ECO:0000313" key="11">
    <source>
        <dbReference type="Proteomes" id="UP000066049"/>
    </source>
</evidence>
<comment type="function">
    <text evidence="8">Phosphorylation of dTMP to form dTDP in both de novo and salvage pathways of dTTP synthesis.</text>
</comment>
<dbReference type="RefSeq" id="WP_054196603.1">
    <property type="nucleotide sequence ID" value="NZ_CABMKQ010000036.1"/>
</dbReference>
<dbReference type="GO" id="GO:0006227">
    <property type="term" value="P:dUDP biosynthetic process"/>
    <property type="evidence" value="ECO:0007669"/>
    <property type="project" value="TreeGrafter"/>
</dbReference>
<evidence type="ECO:0000256" key="6">
    <source>
        <dbReference type="ARBA" id="ARBA00022840"/>
    </source>
</evidence>
<dbReference type="HAMAP" id="MF_00165">
    <property type="entry name" value="Thymidylate_kinase"/>
    <property type="match status" value="1"/>
</dbReference>
<dbReference type="NCBIfam" id="TIGR00041">
    <property type="entry name" value="DTMP_kinase"/>
    <property type="match status" value="1"/>
</dbReference>
<keyword evidence="5 8" id="KW-0418">Kinase</keyword>
<gene>
    <name evidence="8 10" type="primary">tmk</name>
    <name evidence="10" type="ORF">CCON33237_0916</name>
</gene>
<dbReference type="AlphaFoldDB" id="A0A0M3V2A9"/>
<feature type="domain" description="Thymidylate kinase-like" evidence="9">
    <location>
        <begin position="5"/>
        <end position="188"/>
    </location>
</feature>